<dbReference type="EMBL" id="BAABRI010000002">
    <property type="protein sequence ID" value="GAA5481371.1"/>
    <property type="molecule type" value="Genomic_DNA"/>
</dbReference>
<dbReference type="SMART" id="SM00418">
    <property type="entry name" value="HTH_ARSR"/>
    <property type="match status" value="1"/>
</dbReference>
<dbReference type="InterPro" id="IPR036390">
    <property type="entry name" value="WH_DNA-bd_sf"/>
</dbReference>
<dbReference type="CDD" id="cd00090">
    <property type="entry name" value="HTH_ARSR"/>
    <property type="match status" value="1"/>
</dbReference>
<reference evidence="2 3" key="1">
    <citation type="submission" date="2024-02" db="EMBL/GenBank/DDBJ databases">
        <title>Haloferula sargassicola NBRC 104335.</title>
        <authorList>
            <person name="Ichikawa N."/>
            <person name="Katano-Makiyama Y."/>
            <person name="Hidaka K."/>
        </authorList>
    </citation>
    <scope>NUCLEOTIDE SEQUENCE [LARGE SCALE GENOMIC DNA]</scope>
    <source>
        <strain evidence="2 3">NBRC 104335</strain>
    </source>
</reference>
<protein>
    <recommendedName>
        <fullName evidence="1">HTH arsR-type domain-containing protein</fullName>
    </recommendedName>
</protein>
<dbReference type="InterPro" id="IPR011991">
    <property type="entry name" value="ArsR-like_HTH"/>
</dbReference>
<dbReference type="Proteomes" id="UP001476282">
    <property type="component" value="Unassembled WGS sequence"/>
</dbReference>
<proteinExistence type="predicted"/>
<feature type="domain" description="HTH arsR-type" evidence="1">
    <location>
        <begin position="6"/>
        <end position="79"/>
    </location>
</feature>
<dbReference type="Gene3D" id="1.10.10.10">
    <property type="entry name" value="Winged helix-like DNA-binding domain superfamily/Winged helix DNA-binding domain"/>
    <property type="match status" value="1"/>
</dbReference>
<name>A0ABP9UKZ6_9BACT</name>
<comment type="caution">
    <text evidence="2">The sequence shown here is derived from an EMBL/GenBank/DDBJ whole genome shotgun (WGS) entry which is preliminary data.</text>
</comment>
<dbReference type="InterPro" id="IPR001845">
    <property type="entry name" value="HTH_ArsR_DNA-bd_dom"/>
</dbReference>
<sequence>MTLDHVLLAVSNQRRWQIFIELAKGEPLPVSELARRLGIGQSAMSKQIGVLRDCGVVVSRYGNYALRPGLLSADGKTLDFGWVVLRLDRY</sequence>
<accession>A0ABP9UKZ6</accession>
<dbReference type="InterPro" id="IPR000835">
    <property type="entry name" value="HTH_MarR-typ"/>
</dbReference>
<evidence type="ECO:0000259" key="1">
    <source>
        <dbReference type="SMART" id="SM00418"/>
    </source>
</evidence>
<keyword evidence="3" id="KW-1185">Reference proteome</keyword>
<evidence type="ECO:0000313" key="3">
    <source>
        <dbReference type="Proteomes" id="UP001476282"/>
    </source>
</evidence>
<dbReference type="InterPro" id="IPR036388">
    <property type="entry name" value="WH-like_DNA-bd_sf"/>
</dbReference>
<dbReference type="SUPFAM" id="SSF46785">
    <property type="entry name" value="Winged helix' DNA-binding domain"/>
    <property type="match status" value="1"/>
</dbReference>
<dbReference type="RefSeq" id="WP_353565519.1">
    <property type="nucleotide sequence ID" value="NZ_BAABRI010000002.1"/>
</dbReference>
<organism evidence="2 3">
    <name type="scientific">Haloferula sargassicola</name>
    <dbReference type="NCBI Taxonomy" id="490096"/>
    <lineage>
        <taxon>Bacteria</taxon>
        <taxon>Pseudomonadati</taxon>
        <taxon>Verrucomicrobiota</taxon>
        <taxon>Verrucomicrobiia</taxon>
        <taxon>Verrucomicrobiales</taxon>
        <taxon>Verrucomicrobiaceae</taxon>
        <taxon>Haloferula</taxon>
    </lineage>
</organism>
<gene>
    <name evidence="2" type="ORF">Hsar01_00580</name>
</gene>
<dbReference type="Pfam" id="PF12802">
    <property type="entry name" value="MarR_2"/>
    <property type="match status" value="1"/>
</dbReference>
<evidence type="ECO:0000313" key="2">
    <source>
        <dbReference type="EMBL" id="GAA5481371.1"/>
    </source>
</evidence>